<dbReference type="GO" id="GO:0006166">
    <property type="term" value="P:purine ribonucleoside salvage"/>
    <property type="evidence" value="ECO:0007669"/>
    <property type="project" value="TreeGrafter"/>
</dbReference>
<dbReference type="InterPro" id="IPR016055">
    <property type="entry name" value="A-D-PHexomutase_a/b/a-I/II/III"/>
</dbReference>
<dbReference type="SUPFAM" id="SSF55957">
    <property type="entry name" value="Phosphoglucomutase, C-terminal domain"/>
    <property type="match status" value="1"/>
</dbReference>
<dbReference type="InterPro" id="IPR005844">
    <property type="entry name" value="A-D-PHexomutase_a/b/a-I"/>
</dbReference>
<dbReference type="InterPro" id="IPR005846">
    <property type="entry name" value="A-D-PHexomutase_a/b/a-III"/>
</dbReference>
<feature type="domain" description="Alpha-D-phosphohexomutase alpha/beta/alpha" evidence="8">
    <location>
        <begin position="219"/>
        <end position="323"/>
    </location>
</feature>
<evidence type="ECO:0000259" key="8">
    <source>
        <dbReference type="Pfam" id="PF02879"/>
    </source>
</evidence>
<dbReference type="PANTHER" id="PTHR45745:SF1">
    <property type="entry name" value="PHOSPHOGLUCOMUTASE 2B-RELATED"/>
    <property type="match status" value="1"/>
</dbReference>
<keyword evidence="6" id="KW-0413">Isomerase</keyword>
<dbReference type="GO" id="GO:0008973">
    <property type="term" value="F:phosphopentomutase activity"/>
    <property type="evidence" value="ECO:0007669"/>
    <property type="project" value="TreeGrafter"/>
</dbReference>
<dbReference type="Pfam" id="PF02880">
    <property type="entry name" value="PGM_PMM_III"/>
    <property type="match status" value="1"/>
</dbReference>
<evidence type="ECO:0000256" key="6">
    <source>
        <dbReference type="ARBA" id="ARBA00023235"/>
    </source>
</evidence>
<keyword evidence="3" id="KW-0597">Phosphoprotein</keyword>
<keyword evidence="4" id="KW-0479">Metal-binding</keyword>
<dbReference type="PANTHER" id="PTHR45745">
    <property type="entry name" value="PHOSPHOMANNOMUTASE 45A"/>
    <property type="match status" value="1"/>
</dbReference>
<dbReference type="SUPFAM" id="SSF53738">
    <property type="entry name" value="Phosphoglucomutase, first 3 domains"/>
    <property type="match status" value="4"/>
</dbReference>
<comment type="similarity">
    <text evidence="2">Belongs to the phosphohexose mutase family.</text>
</comment>
<dbReference type="GO" id="GO:0005975">
    <property type="term" value="P:carbohydrate metabolic process"/>
    <property type="evidence" value="ECO:0007669"/>
    <property type="project" value="InterPro"/>
</dbReference>
<sequence>MSVCDSGDAKLDAAVNSWLKHDKNPITRNEVLEDIKNARWDKLRGSMLHRLKFGTAGLRGSMGPGYKAMNDVVVLQTAQGLCSYLKKVCNPSQIQKGVVIGFDGRYNSERFAELTAQVFLSSSIPVHIFTEVCATPLVSFGTILYNAVAGVMVTASHNPKEDNGYKVYWRNGCQIIAPHDEYVLEEIKQCLDIPDEHWDIKNIRSNPLLKNCQDEVTSKYLETIISLSPQLLEENKKAAIDVVYSAMHGVGYEYILKAFATANLKAPISVKAQQDPNPDFPTVTFPNPEELECLKLSTELAEEKKVKLVLVNDPDADRLAVAEYDDSTSSWHVFTGNEMGALLGWWLLEQYYARETRMPESEVYIMASIVSSKMLRAIAKGRGEFVETLTGFKWMGWWLLEQYYARETRMPESEVYIMASIVSSKMLRAIAKGRGEFVETLTGFKWMGNTTLLLAQQNKVPLFAFEEAIGYMCDHRVPEKDGVSAAVQVASLASHLYLAGSSVLKQLHALYAEYGYHVTHNYYYICHEPATIQKIFRRIRNYTGPGEYPKKVGSCEIVFINDFTAGVKIPENVNNGEAHLNVIGTGLDQDYTSGEMIIFRCSNGLSVTIRTSGTEPKLKYYSELVCQAPTRSEQESMNAKLQVIVKEFVEELLQPKENGLLG</sequence>
<comment type="caution">
    <text evidence="10">The sequence shown here is derived from an EMBL/GenBank/DDBJ whole genome shotgun (WGS) entry which is preliminary data.</text>
</comment>
<dbReference type="InterPro" id="IPR036900">
    <property type="entry name" value="A-D-PHexomutase_C_sf"/>
</dbReference>
<reference evidence="10" key="1">
    <citation type="submission" date="2023-03" db="EMBL/GenBank/DDBJ databases">
        <title>Chromosome-level genomes of two armyworms, Mythimna separata and Mythimna loreyi, provide insights into the biosynthesis and reception of sex pheromones.</title>
        <authorList>
            <person name="Zhao H."/>
        </authorList>
    </citation>
    <scope>NUCLEOTIDE SEQUENCE</scope>
    <source>
        <strain evidence="10">BeijingLab</strain>
        <tissue evidence="10">Pupa</tissue>
    </source>
</reference>
<dbReference type="EMBL" id="JARGEI010000013">
    <property type="protein sequence ID" value="KAJ8721282.1"/>
    <property type="molecule type" value="Genomic_DNA"/>
</dbReference>
<evidence type="ECO:0000259" key="9">
    <source>
        <dbReference type="Pfam" id="PF02880"/>
    </source>
</evidence>
<dbReference type="InterPro" id="IPR016066">
    <property type="entry name" value="A-D-PHexomutase_CS"/>
</dbReference>
<evidence type="ECO:0008006" key="12">
    <source>
        <dbReference type="Google" id="ProtNLM"/>
    </source>
</evidence>
<organism evidence="10 11">
    <name type="scientific">Mythimna separata</name>
    <name type="common">Oriental armyworm</name>
    <name type="synonym">Pseudaletia separata</name>
    <dbReference type="NCBI Taxonomy" id="271217"/>
    <lineage>
        <taxon>Eukaryota</taxon>
        <taxon>Metazoa</taxon>
        <taxon>Ecdysozoa</taxon>
        <taxon>Arthropoda</taxon>
        <taxon>Hexapoda</taxon>
        <taxon>Insecta</taxon>
        <taxon>Pterygota</taxon>
        <taxon>Neoptera</taxon>
        <taxon>Endopterygota</taxon>
        <taxon>Lepidoptera</taxon>
        <taxon>Glossata</taxon>
        <taxon>Ditrysia</taxon>
        <taxon>Noctuoidea</taxon>
        <taxon>Noctuidae</taxon>
        <taxon>Noctuinae</taxon>
        <taxon>Hadenini</taxon>
        <taxon>Mythimna</taxon>
    </lineage>
</organism>
<dbReference type="GO" id="GO:0005634">
    <property type="term" value="C:nucleus"/>
    <property type="evidence" value="ECO:0007669"/>
    <property type="project" value="TreeGrafter"/>
</dbReference>
<accession>A0AAD8DSQ2</accession>
<evidence type="ECO:0000313" key="10">
    <source>
        <dbReference type="EMBL" id="KAJ8721282.1"/>
    </source>
</evidence>
<evidence type="ECO:0000256" key="4">
    <source>
        <dbReference type="ARBA" id="ARBA00022723"/>
    </source>
</evidence>
<name>A0AAD8DSQ2_MYTSE</name>
<keyword evidence="5" id="KW-0460">Magnesium</keyword>
<dbReference type="InterPro" id="IPR005845">
    <property type="entry name" value="A-D-PHexomutase_a/b/a-II"/>
</dbReference>
<feature type="domain" description="Alpha-D-phosphohexomutase alpha/beta/alpha" evidence="9">
    <location>
        <begin position="399"/>
        <end position="507"/>
    </location>
</feature>
<evidence type="ECO:0000313" key="11">
    <source>
        <dbReference type="Proteomes" id="UP001231518"/>
    </source>
</evidence>
<comment type="cofactor">
    <cofactor evidence="1">
        <name>Mg(2+)</name>
        <dbReference type="ChEBI" id="CHEBI:18420"/>
    </cofactor>
</comment>
<proteinExistence type="inferred from homology"/>
<protein>
    <recommendedName>
        <fullName evidence="12">Phosphoglucomutase-2</fullName>
    </recommendedName>
</protein>
<evidence type="ECO:0000256" key="5">
    <source>
        <dbReference type="ARBA" id="ARBA00022842"/>
    </source>
</evidence>
<dbReference type="GO" id="GO:0000287">
    <property type="term" value="F:magnesium ion binding"/>
    <property type="evidence" value="ECO:0007669"/>
    <property type="project" value="InterPro"/>
</dbReference>
<feature type="domain" description="Alpha-D-phosphohexomutase alpha/beta/alpha" evidence="7">
    <location>
        <begin position="51"/>
        <end position="188"/>
    </location>
</feature>
<evidence type="ECO:0000256" key="3">
    <source>
        <dbReference type="ARBA" id="ARBA00022553"/>
    </source>
</evidence>
<dbReference type="PROSITE" id="PS00710">
    <property type="entry name" value="PGM_PMM"/>
    <property type="match status" value="1"/>
</dbReference>
<dbReference type="AlphaFoldDB" id="A0AAD8DSQ2"/>
<dbReference type="Pfam" id="PF02878">
    <property type="entry name" value="PGM_PMM_I"/>
    <property type="match status" value="1"/>
</dbReference>
<evidence type="ECO:0000256" key="2">
    <source>
        <dbReference type="ARBA" id="ARBA00010231"/>
    </source>
</evidence>
<dbReference type="Pfam" id="PF02879">
    <property type="entry name" value="PGM_PMM_II"/>
    <property type="match status" value="1"/>
</dbReference>
<evidence type="ECO:0000259" key="7">
    <source>
        <dbReference type="Pfam" id="PF02878"/>
    </source>
</evidence>
<dbReference type="CDD" id="cd05799">
    <property type="entry name" value="PGM2"/>
    <property type="match status" value="1"/>
</dbReference>
<dbReference type="Proteomes" id="UP001231518">
    <property type="component" value="Chromosome 12"/>
</dbReference>
<gene>
    <name evidence="10" type="ORF">PYW07_002057</name>
</gene>
<dbReference type="Gene3D" id="3.40.120.10">
    <property type="entry name" value="Alpha-D-Glucose-1,6-Bisphosphate, subunit A, domain 3"/>
    <property type="match status" value="4"/>
</dbReference>
<keyword evidence="11" id="KW-1185">Reference proteome</keyword>
<evidence type="ECO:0000256" key="1">
    <source>
        <dbReference type="ARBA" id="ARBA00001946"/>
    </source>
</evidence>